<evidence type="ECO:0000256" key="1">
    <source>
        <dbReference type="SAM" id="MobiDB-lite"/>
    </source>
</evidence>
<organism evidence="2 3">
    <name type="scientific">Truncatella angustata</name>
    <dbReference type="NCBI Taxonomy" id="152316"/>
    <lineage>
        <taxon>Eukaryota</taxon>
        <taxon>Fungi</taxon>
        <taxon>Dikarya</taxon>
        <taxon>Ascomycota</taxon>
        <taxon>Pezizomycotina</taxon>
        <taxon>Sordariomycetes</taxon>
        <taxon>Xylariomycetidae</taxon>
        <taxon>Amphisphaeriales</taxon>
        <taxon>Sporocadaceae</taxon>
        <taxon>Truncatella</taxon>
    </lineage>
</organism>
<sequence>MMSSKPIFVATHPRACSTAFERVFMTRRDMTCAHEPFGDAYYYGPERLHDRYEAEDKRLSSGFSKTTYQDVLNRLDEDGSDGKRVFIKDMAYYLMSPDGKPTTLAPSVCSNQANGQANGEVSNGIKKGVGTTEPGNPTVLPLDVLKKYHFTFLIRHPRRGIPSFFRCTIPPLDEVTGWGKFNANEAGYVELRTMFDYLRAQGLVGPHMAEAAEDPAKSQANGTNGHANGHSNGHKPDEVTITVIDADDLLDHPKEIIEAFCKETGVPFTPDMLNWDDPENQQHVEEAFAKWNGWHNDAIKSKNLSPRTHAHKSVSEETEDEQWREKYGEEGAKEIRACVNENVPHYEYLKQFAIKVENLGV</sequence>
<protein>
    <submittedName>
        <fullName evidence="2">P-loop containing nucleoside triphosphate hydrolase protein</fullName>
    </submittedName>
</protein>
<keyword evidence="3" id="KW-1185">Reference proteome</keyword>
<dbReference type="GO" id="GO:0016787">
    <property type="term" value="F:hydrolase activity"/>
    <property type="evidence" value="ECO:0007669"/>
    <property type="project" value="UniProtKB-KW"/>
</dbReference>
<dbReference type="InterPro" id="IPR027417">
    <property type="entry name" value="P-loop_NTPase"/>
</dbReference>
<dbReference type="OrthoDB" id="2405944at2759"/>
<reference evidence="2" key="1">
    <citation type="journal article" date="2021" name="Nat. Commun.">
        <title>Genetic determinants of endophytism in the Arabidopsis root mycobiome.</title>
        <authorList>
            <person name="Mesny F."/>
            <person name="Miyauchi S."/>
            <person name="Thiergart T."/>
            <person name="Pickel B."/>
            <person name="Atanasova L."/>
            <person name="Karlsson M."/>
            <person name="Huettel B."/>
            <person name="Barry K.W."/>
            <person name="Haridas S."/>
            <person name="Chen C."/>
            <person name="Bauer D."/>
            <person name="Andreopoulos W."/>
            <person name="Pangilinan J."/>
            <person name="LaButti K."/>
            <person name="Riley R."/>
            <person name="Lipzen A."/>
            <person name="Clum A."/>
            <person name="Drula E."/>
            <person name="Henrissat B."/>
            <person name="Kohler A."/>
            <person name="Grigoriev I.V."/>
            <person name="Martin F.M."/>
            <person name="Hacquard S."/>
        </authorList>
    </citation>
    <scope>NUCLEOTIDE SEQUENCE</scope>
    <source>
        <strain evidence="2">MPI-SDFR-AT-0073</strain>
    </source>
</reference>
<dbReference type="AlphaFoldDB" id="A0A9P8UKH9"/>
<dbReference type="InterPro" id="IPR053226">
    <property type="entry name" value="Pyrrolopyrazine_biosynth_F"/>
</dbReference>
<comment type="caution">
    <text evidence="2">The sequence shown here is derived from an EMBL/GenBank/DDBJ whole genome shotgun (WGS) entry which is preliminary data.</text>
</comment>
<keyword evidence="2" id="KW-0378">Hydrolase</keyword>
<dbReference type="PANTHER" id="PTHR48419:SF1">
    <property type="entry name" value="SULFOTRANSFERASE DOMAIN-CONTAINING PROTEIN"/>
    <property type="match status" value="1"/>
</dbReference>
<dbReference type="Gene3D" id="3.40.50.300">
    <property type="entry name" value="P-loop containing nucleotide triphosphate hydrolases"/>
    <property type="match status" value="1"/>
</dbReference>
<dbReference type="RefSeq" id="XP_045958460.1">
    <property type="nucleotide sequence ID" value="XM_046095886.1"/>
</dbReference>
<proteinExistence type="predicted"/>
<dbReference type="PANTHER" id="PTHR48419">
    <property type="entry name" value="SULFOTRANSFERASE DOMAIN-CONTAINING PROTEIN"/>
    <property type="match status" value="1"/>
</dbReference>
<gene>
    <name evidence="2" type="ORF">BKA67DRAFT_271974</name>
</gene>
<dbReference type="Pfam" id="PF19798">
    <property type="entry name" value="Sulfotransfer_5"/>
    <property type="match status" value="1"/>
</dbReference>
<dbReference type="Proteomes" id="UP000758603">
    <property type="component" value="Unassembled WGS sequence"/>
</dbReference>
<feature type="region of interest" description="Disordered" evidence="1">
    <location>
        <begin position="211"/>
        <end position="237"/>
    </location>
</feature>
<dbReference type="EMBL" id="JAGPXC010000004">
    <property type="protein sequence ID" value="KAH6654190.1"/>
    <property type="molecule type" value="Genomic_DNA"/>
</dbReference>
<evidence type="ECO:0000313" key="2">
    <source>
        <dbReference type="EMBL" id="KAH6654190.1"/>
    </source>
</evidence>
<name>A0A9P8UKH9_9PEZI</name>
<feature type="compositionally biased region" description="Polar residues" evidence="1">
    <location>
        <begin position="218"/>
        <end position="231"/>
    </location>
</feature>
<evidence type="ECO:0000313" key="3">
    <source>
        <dbReference type="Proteomes" id="UP000758603"/>
    </source>
</evidence>
<accession>A0A9P8UKH9</accession>
<dbReference type="SUPFAM" id="SSF52540">
    <property type="entry name" value="P-loop containing nucleoside triphosphate hydrolases"/>
    <property type="match status" value="1"/>
</dbReference>
<dbReference type="GeneID" id="70124779"/>